<reference evidence="4" key="1">
    <citation type="submission" date="2017-09" db="EMBL/GenBank/DDBJ databases">
        <title>Depth-based differentiation of microbial function through sediment-hosted aquifers and enrichment of novel symbionts in the deep terrestrial subsurface.</title>
        <authorList>
            <person name="Probst A.J."/>
            <person name="Ladd B."/>
            <person name="Jarett J.K."/>
            <person name="Geller-Mcgrath D.E."/>
            <person name="Sieber C.M.K."/>
            <person name="Emerson J.B."/>
            <person name="Anantharaman K."/>
            <person name="Thomas B.C."/>
            <person name="Malmstrom R."/>
            <person name="Stieglmeier M."/>
            <person name="Klingl A."/>
            <person name="Woyke T."/>
            <person name="Ryan C.M."/>
            <person name="Banfield J.F."/>
        </authorList>
    </citation>
    <scope>NUCLEOTIDE SEQUENCE [LARGE SCALE GENOMIC DNA]</scope>
</reference>
<dbReference type="GO" id="GO:0016758">
    <property type="term" value="F:hexosyltransferase activity"/>
    <property type="evidence" value="ECO:0007669"/>
    <property type="project" value="TreeGrafter"/>
</dbReference>
<dbReference type="CDD" id="cd06533">
    <property type="entry name" value="Glyco_transf_WecG_TagA"/>
    <property type="match status" value="1"/>
</dbReference>
<accession>A0A2M7BB32</accession>
<organism evidence="3 4">
    <name type="scientific">Candidatus Shapirobacteria bacterium CG03_land_8_20_14_0_80_39_12</name>
    <dbReference type="NCBI Taxonomy" id="1974879"/>
    <lineage>
        <taxon>Bacteria</taxon>
        <taxon>Candidatus Shapironibacteriota</taxon>
    </lineage>
</organism>
<keyword evidence="1" id="KW-0328">Glycosyltransferase</keyword>
<dbReference type="NCBIfam" id="TIGR00696">
    <property type="entry name" value="wecG_tagA_cpsF"/>
    <property type="match status" value="1"/>
</dbReference>
<dbReference type="PANTHER" id="PTHR34136:SF1">
    <property type="entry name" value="UDP-N-ACETYL-D-MANNOSAMINURONIC ACID TRANSFERASE"/>
    <property type="match status" value="1"/>
</dbReference>
<sequence length="258" mass="29543">MPLNSATILKIPFSGSRREEVLEKILAFEADLWPKKPLIIFTPNPEFLVEASKNLEFKEILQRSEINLPDGVGLILAAKVLGKQIGSRFSGADLTEELLTVANEKKWTIGIVAARRGVRSEASELIKRLQIKYPNTTFVNLDDPNYQFLISNFKTNPNDQNSKFNIQYSKFNVIFACQGMVKQETWIMNNKDRIKARVFIGVGGSLDFITGFTRRAPGIMRVIGLEWLWRGLQHPRHFKRIWKAVFEFGLLVLKEKFS</sequence>
<dbReference type="AlphaFoldDB" id="A0A2M7BB32"/>
<gene>
    <name evidence="3" type="ORF">COS54_03230</name>
</gene>
<comment type="caution">
    <text evidence="3">The sequence shown here is derived from an EMBL/GenBank/DDBJ whole genome shotgun (WGS) entry which is preliminary data.</text>
</comment>
<evidence type="ECO:0008006" key="5">
    <source>
        <dbReference type="Google" id="ProtNLM"/>
    </source>
</evidence>
<dbReference type="InterPro" id="IPR004629">
    <property type="entry name" value="WecG_TagA_CpsF"/>
</dbReference>
<evidence type="ECO:0000256" key="2">
    <source>
        <dbReference type="ARBA" id="ARBA00022679"/>
    </source>
</evidence>
<evidence type="ECO:0000313" key="3">
    <source>
        <dbReference type="EMBL" id="PIV00338.1"/>
    </source>
</evidence>
<dbReference type="Proteomes" id="UP000229631">
    <property type="component" value="Unassembled WGS sequence"/>
</dbReference>
<proteinExistence type="predicted"/>
<dbReference type="EMBL" id="PEVC01000056">
    <property type="protein sequence ID" value="PIV00338.1"/>
    <property type="molecule type" value="Genomic_DNA"/>
</dbReference>
<evidence type="ECO:0000256" key="1">
    <source>
        <dbReference type="ARBA" id="ARBA00022676"/>
    </source>
</evidence>
<protein>
    <recommendedName>
        <fullName evidence="5">Glycosyltransferase</fullName>
    </recommendedName>
</protein>
<name>A0A2M7BB32_9BACT</name>
<dbReference type="Pfam" id="PF03808">
    <property type="entry name" value="Glyco_tran_WecG"/>
    <property type="match status" value="1"/>
</dbReference>
<dbReference type="PANTHER" id="PTHR34136">
    <property type="match status" value="1"/>
</dbReference>
<evidence type="ECO:0000313" key="4">
    <source>
        <dbReference type="Proteomes" id="UP000229631"/>
    </source>
</evidence>
<keyword evidence="2" id="KW-0808">Transferase</keyword>